<dbReference type="Gene3D" id="3.40.50.720">
    <property type="entry name" value="NAD(P)-binding Rossmann-like Domain"/>
    <property type="match status" value="1"/>
</dbReference>
<proteinExistence type="predicted"/>
<dbReference type="InterPro" id="IPR055170">
    <property type="entry name" value="GFO_IDH_MocA-like_dom"/>
</dbReference>
<dbReference type="EMBL" id="JQGC01000003">
    <property type="protein sequence ID" value="KFL32153.1"/>
    <property type="molecule type" value="Genomic_DNA"/>
</dbReference>
<comment type="caution">
    <text evidence="4">The sequence shown here is derived from an EMBL/GenBank/DDBJ whole genome shotgun (WGS) entry which is preliminary data.</text>
</comment>
<dbReference type="OrthoDB" id="9776544at2"/>
<sequence length="366" mass="38864">MRKVGIGIVGLGNISAAYLKAAQGFPVLDIKAVADLNPAAAAARAAEFGVKAVSMDEIFADPEIEIILNLTIPKAHVDVGLRAIAAGKHVYSEKPLGVVFAEGKKLIEAARAKNLRVGSAPDTFLGGSHQTARRIVDEGQLGQAVGGTAYFMCPGHERWHPNPAFYYEAGGGPMLDMGPYYITDLVNLLGPVAKVSGFGTMLRDTRTITAKERNGEVIPVHVATHVSGTLVFANGAVVQISMSFDVAGHKHVPLEIYGTDATLIVPDPNHFGGQVEIFKKGGEWTNVDTDQPYADGNYRSIGLADMAHAIVENRPHRCNGDLALHVLEVMEAFETSSRTGQAVEITTPVTRPAPLGTSLVDGKLGR</sequence>
<keyword evidence="1" id="KW-0560">Oxidoreductase</keyword>
<dbReference type="Proteomes" id="UP000028981">
    <property type="component" value="Unassembled WGS sequence"/>
</dbReference>
<dbReference type="PANTHER" id="PTHR43818">
    <property type="entry name" value="BCDNA.GH03377"/>
    <property type="match status" value="1"/>
</dbReference>
<dbReference type="Pfam" id="PF01408">
    <property type="entry name" value="GFO_IDH_MocA"/>
    <property type="match status" value="1"/>
</dbReference>
<dbReference type="AlphaFoldDB" id="A0A087M5K0"/>
<keyword evidence="5" id="KW-1185">Reference proteome</keyword>
<evidence type="ECO:0000313" key="5">
    <source>
        <dbReference type="Proteomes" id="UP000028981"/>
    </source>
</evidence>
<dbReference type="RefSeq" id="WP_035079570.1">
    <property type="nucleotide sequence ID" value="NZ_JQGC01000003.1"/>
</dbReference>
<dbReference type="Pfam" id="PF22725">
    <property type="entry name" value="GFO_IDH_MocA_C3"/>
    <property type="match status" value="1"/>
</dbReference>
<dbReference type="STRING" id="46914.JP75_04075"/>
<gene>
    <name evidence="4" type="ORF">JP75_04075</name>
</gene>
<reference evidence="4 5" key="1">
    <citation type="submission" date="2014-08" db="EMBL/GenBank/DDBJ databases">
        <authorList>
            <person name="Hassan Y.I."/>
            <person name="Lepp D."/>
            <person name="Zhou T."/>
        </authorList>
    </citation>
    <scope>NUCLEOTIDE SEQUENCE [LARGE SCALE GENOMIC DNA]</scope>
    <source>
        <strain evidence="4 5">IFO13584</strain>
    </source>
</reference>
<dbReference type="GO" id="GO:0000166">
    <property type="term" value="F:nucleotide binding"/>
    <property type="evidence" value="ECO:0007669"/>
    <property type="project" value="InterPro"/>
</dbReference>
<dbReference type="GO" id="GO:0016491">
    <property type="term" value="F:oxidoreductase activity"/>
    <property type="evidence" value="ECO:0007669"/>
    <property type="project" value="UniProtKB-KW"/>
</dbReference>
<dbReference type="InterPro" id="IPR000683">
    <property type="entry name" value="Gfo/Idh/MocA-like_OxRdtase_N"/>
</dbReference>
<protein>
    <submittedName>
        <fullName evidence="4">Oxidoreductase</fullName>
    </submittedName>
</protein>
<evidence type="ECO:0000256" key="1">
    <source>
        <dbReference type="ARBA" id="ARBA00023002"/>
    </source>
</evidence>
<dbReference type="InterPro" id="IPR036291">
    <property type="entry name" value="NAD(P)-bd_dom_sf"/>
</dbReference>
<feature type="domain" description="Gfo/Idh/MocA-like oxidoreductase N-terminal" evidence="2">
    <location>
        <begin position="5"/>
        <end position="117"/>
    </location>
</feature>
<dbReference type="SUPFAM" id="SSF51735">
    <property type="entry name" value="NAD(P)-binding Rossmann-fold domains"/>
    <property type="match status" value="1"/>
</dbReference>
<dbReference type="PANTHER" id="PTHR43818:SF11">
    <property type="entry name" value="BCDNA.GH03377"/>
    <property type="match status" value="1"/>
</dbReference>
<dbReference type="SUPFAM" id="SSF55347">
    <property type="entry name" value="Glyceraldehyde-3-phosphate dehydrogenase-like, C-terminal domain"/>
    <property type="match status" value="1"/>
</dbReference>
<feature type="domain" description="GFO/IDH/MocA-like oxidoreductase" evidence="3">
    <location>
        <begin position="129"/>
        <end position="263"/>
    </location>
</feature>
<evidence type="ECO:0000313" key="4">
    <source>
        <dbReference type="EMBL" id="KFL32153.1"/>
    </source>
</evidence>
<dbReference type="Gene3D" id="3.30.360.10">
    <property type="entry name" value="Dihydrodipicolinate Reductase, domain 2"/>
    <property type="match status" value="1"/>
</dbReference>
<dbReference type="InterPro" id="IPR050463">
    <property type="entry name" value="Gfo/Idh/MocA_oxidrdct_glycsds"/>
</dbReference>
<accession>A0A087M5K0</accession>
<evidence type="ECO:0000259" key="2">
    <source>
        <dbReference type="Pfam" id="PF01408"/>
    </source>
</evidence>
<name>A0A087M5K0_9HYPH</name>
<evidence type="ECO:0000259" key="3">
    <source>
        <dbReference type="Pfam" id="PF22725"/>
    </source>
</evidence>
<organism evidence="4 5">
    <name type="scientific">Devosia riboflavina</name>
    <dbReference type="NCBI Taxonomy" id="46914"/>
    <lineage>
        <taxon>Bacteria</taxon>
        <taxon>Pseudomonadati</taxon>
        <taxon>Pseudomonadota</taxon>
        <taxon>Alphaproteobacteria</taxon>
        <taxon>Hyphomicrobiales</taxon>
        <taxon>Devosiaceae</taxon>
        <taxon>Devosia</taxon>
    </lineage>
</organism>